<feature type="transmembrane region" description="Helical" evidence="7">
    <location>
        <begin position="107"/>
        <end position="124"/>
    </location>
</feature>
<evidence type="ECO:0000313" key="10">
    <source>
        <dbReference type="Proteomes" id="UP000034192"/>
    </source>
</evidence>
<feature type="transmembrane region" description="Helical" evidence="7">
    <location>
        <begin position="85"/>
        <end position="101"/>
    </location>
</feature>
<evidence type="ECO:0000256" key="5">
    <source>
        <dbReference type="ARBA" id="ARBA00022989"/>
    </source>
</evidence>
<feature type="transmembrane region" description="Helical" evidence="7">
    <location>
        <begin position="20"/>
        <end position="41"/>
    </location>
</feature>
<evidence type="ECO:0000256" key="7">
    <source>
        <dbReference type="SAM" id="Phobius"/>
    </source>
</evidence>
<keyword evidence="4 7" id="KW-0812">Transmembrane</keyword>
<dbReference type="InterPro" id="IPR036259">
    <property type="entry name" value="MFS_trans_sf"/>
</dbReference>
<keyword evidence="2" id="KW-0813">Transport</keyword>
<feature type="transmembrane region" description="Helical" evidence="7">
    <location>
        <begin position="300"/>
        <end position="330"/>
    </location>
</feature>
<dbReference type="Proteomes" id="UP000034192">
    <property type="component" value="Unassembled WGS sequence"/>
</dbReference>
<evidence type="ECO:0000313" key="9">
    <source>
        <dbReference type="EMBL" id="KKT32791.1"/>
    </source>
</evidence>
<dbReference type="Pfam" id="PF07690">
    <property type="entry name" value="MFS_1"/>
    <property type="match status" value="1"/>
</dbReference>
<evidence type="ECO:0000256" key="4">
    <source>
        <dbReference type="ARBA" id="ARBA00022692"/>
    </source>
</evidence>
<accession>A0A0G1GD31</accession>
<dbReference type="PROSITE" id="PS50850">
    <property type="entry name" value="MFS"/>
    <property type="match status" value="1"/>
</dbReference>
<sequence>MTPRRVYLQVKGYGVSHRTLYAVSFMIFFWAIFDGMISYSAPLAITEAGFSGTMMGIILASSSVAGAVFDFFLSGVMHRRTTFRRVYLLMFGLAIAMPFLLIGAKNIFIFLAAMAIWGFYYDLVNFGDFDFIYKESKKDEYVSNFGILDIFKVLGYVIAPVLAGFLIGELINPAIIVYMFAFLFTAFSFYLLVLWMTRKRAYVKEDIHPHRKHSMRFLAEVKIWRKVGKSILPILGFMMLINIFDSFFWVVGPIFSEELQLIHPLGEFLIPAYLAPALIVGWFGGQISNKFGKSKTASTAFFLGSSLLAIVSFVASPVIIILVVFCASFLSSLAWPTVKGMFVDFINQKENYEGEIEGLADFATNLGYIVGPVTAGVLSDVFGSARSFAVLGAIGAVSSLLLFKLGKSQWGFDKS</sequence>
<dbReference type="AlphaFoldDB" id="A0A0G1GD31"/>
<name>A0A0G1GD31_9BACT</name>
<dbReference type="GO" id="GO:0022857">
    <property type="term" value="F:transmembrane transporter activity"/>
    <property type="evidence" value="ECO:0007669"/>
    <property type="project" value="InterPro"/>
</dbReference>
<feature type="transmembrane region" description="Helical" evidence="7">
    <location>
        <begin position="145"/>
        <end position="168"/>
    </location>
</feature>
<evidence type="ECO:0000256" key="1">
    <source>
        <dbReference type="ARBA" id="ARBA00004651"/>
    </source>
</evidence>
<feature type="transmembrane region" description="Helical" evidence="7">
    <location>
        <begin position="268"/>
        <end position="288"/>
    </location>
</feature>
<evidence type="ECO:0000256" key="6">
    <source>
        <dbReference type="ARBA" id="ARBA00023136"/>
    </source>
</evidence>
<gene>
    <name evidence="9" type="ORF">UW21_C0018G0007</name>
</gene>
<feature type="transmembrane region" description="Helical" evidence="7">
    <location>
        <begin position="174"/>
        <end position="195"/>
    </location>
</feature>
<evidence type="ECO:0000259" key="8">
    <source>
        <dbReference type="PROSITE" id="PS50850"/>
    </source>
</evidence>
<dbReference type="Gene3D" id="1.20.1250.20">
    <property type="entry name" value="MFS general substrate transporter like domains"/>
    <property type="match status" value="2"/>
</dbReference>
<protein>
    <recommendedName>
        <fullName evidence="8">Major facilitator superfamily (MFS) profile domain-containing protein</fullName>
    </recommendedName>
</protein>
<evidence type="ECO:0000256" key="2">
    <source>
        <dbReference type="ARBA" id="ARBA00022448"/>
    </source>
</evidence>
<dbReference type="PANTHER" id="PTHR23517:SF3">
    <property type="entry name" value="INTEGRAL MEMBRANE TRANSPORT PROTEIN"/>
    <property type="match status" value="1"/>
</dbReference>
<keyword evidence="3" id="KW-1003">Cell membrane</keyword>
<keyword evidence="6 7" id="KW-0472">Membrane</keyword>
<comment type="caution">
    <text evidence="9">The sequence shown here is derived from an EMBL/GenBank/DDBJ whole genome shotgun (WGS) entry which is preliminary data.</text>
</comment>
<feature type="transmembrane region" description="Helical" evidence="7">
    <location>
        <begin position="231"/>
        <end position="256"/>
    </location>
</feature>
<dbReference type="PANTHER" id="PTHR23517">
    <property type="entry name" value="RESISTANCE PROTEIN MDTM, PUTATIVE-RELATED-RELATED"/>
    <property type="match status" value="1"/>
</dbReference>
<organism evidence="9 10">
    <name type="scientific">Candidatus Woesebacteria bacterium GW2011_GWB1_44_11b</name>
    <dbReference type="NCBI Taxonomy" id="1618580"/>
    <lineage>
        <taxon>Bacteria</taxon>
        <taxon>Candidatus Woeseibacteriota</taxon>
    </lineage>
</organism>
<feature type="transmembrane region" description="Helical" evidence="7">
    <location>
        <begin position="53"/>
        <end position="73"/>
    </location>
</feature>
<comment type="subcellular location">
    <subcellularLocation>
        <location evidence="1">Cell membrane</location>
        <topology evidence="1">Multi-pass membrane protein</topology>
    </subcellularLocation>
</comment>
<proteinExistence type="predicted"/>
<dbReference type="InterPro" id="IPR011701">
    <property type="entry name" value="MFS"/>
</dbReference>
<reference evidence="9 10" key="1">
    <citation type="journal article" date="2015" name="Nature">
        <title>rRNA introns, odd ribosomes, and small enigmatic genomes across a large radiation of phyla.</title>
        <authorList>
            <person name="Brown C.T."/>
            <person name="Hug L.A."/>
            <person name="Thomas B.C."/>
            <person name="Sharon I."/>
            <person name="Castelle C.J."/>
            <person name="Singh A."/>
            <person name="Wilkins M.J."/>
            <person name="Williams K.H."/>
            <person name="Banfield J.F."/>
        </authorList>
    </citation>
    <scope>NUCLEOTIDE SEQUENCE [LARGE SCALE GENOMIC DNA]</scope>
</reference>
<keyword evidence="5 7" id="KW-1133">Transmembrane helix</keyword>
<feature type="domain" description="Major facilitator superfamily (MFS) profile" evidence="8">
    <location>
        <begin position="19"/>
        <end position="410"/>
    </location>
</feature>
<dbReference type="InterPro" id="IPR020846">
    <property type="entry name" value="MFS_dom"/>
</dbReference>
<dbReference type="InterPro" id="IPR050171">
    <property type="entry name" value="MFS_Transporters"/>
</dbReference>
<feature type="transmembrane region" description="Helical" evidence="7">
    <location>
        <begin position="388"/>
        <end position="406"/>
    </location>
</feature>
<dbReference type="GO" id="GO:0005886">
    <property type="term" value="C:plasma membrane"/>
    <property type="evidence" value="ECO:0007669"/>
    <property type="project" value="UniProtKB-SubCell"/>
</dbReference>
<dbReference type="SUPFAM" id="SSF103473">
    <property type="entry name" value="MFS general substrate transporter"/>
    <property type="match status" value="1"/>
</dbReference>
<evidence type="ECO:0000256" key="3">
    <source>
        <dbReference type="ARBA" id="ARBA00022475"/>
    </source>
</evidence>
<dbReference type="EMBL" id="LCHL01000018">
    <property type="protein sequence ID" value="KKT32791.1"/>
    <property type="molecule type" value="Genomic_DNA"/>
</dbReference>